<dbReference type="EMBL" id="BEZZ01036621">
    <property type="protein sequence ID" value="GCC40122.1"/>
    <property type="molecule type" value="Genomic_DNA"/>
</dbReference>
<accession>A0A401TBX1</accession>
<dbReference type="Proteomes" id="UP000287033">
    <property type="component" value="Unassembled WGS sequence"/>
</dbReference>
<sequence length="170" mass="17478">VNLGCATGFLMQASAGALSAIHSYTAEPSALLTVSLRDVSWLSMVIGLPLVSFGFHWLNGDRLAANSAAAVGILIAGCCGGLAEEGRETAVSLAIAAPVLSVLTVCLVTTNLYGILGSLAVGLAGMAKEFRLGEQLGLKEVVVRNVLLTCGVVALHRALDTQQKQQAETT</sequence>
<dbReference type="OMA" id="SVGCWAS"/>
<dbReference type="AlphaFoldDB" id="A0A401TBX1"/>
<feature type="transmembrane region" description="Helical" evidence="1">
    <location>
        <begin position="39"/>
        <end position="58"/>
    </location>
</feature>
<evidence type="ECO:0000313" key="2">
    <source>
        <dbReference type="EMBL" id="GCC40122.1"/>
    </source>
</evidence>
<gene>
    <name evidence="2" type="ORF">chiPu_0024298</name>
</gene>
<evidence type="ECO:0000256" key="1">
    <source>
        <dbReference type="SAM" id="Phobius"/>
    </source>
</evidence>
<dbReference type="OrthoDB" id="9807390at2759"/>
<protein>
    <submittedName>
        <fullName evidence="2">Uncharacterized protein</fullName>
    </submittedName>
</protein>
<comment type="caution">
    <text evidence="2">The sequence shown here is derived from an EMBL/GenBank/DDBJ whole genome shotgun (WGS) entry which is preliminary data.</text>
</comment>
<keyword evidence="1" id="KW-1133">Transmembrane helix</keyword>
<keyword evidence="3" id="KW-1185">Reference proteome</keyword>
<reference evidence="2 3" key="1">
    <citation type="journal article" date="2018" name="Nat. Ecol. Evol.">
        <title>Shark genomes provide insights into elasmobranch evolution and the origin of vertebrates.</title>
        <authorList>
            <person name="Hara Y"/>
            <person name="Yamaguchi K"/>
            <person name="Onimaru K"/>
            <person name="Kadota M"/>
            <person name="Koyanagi M"/>
            <person name="Keeley SD"/>
            <person name="Tatsumi K"/>
            <person name="Tanaka K"/>
            <person name="Motone F"/>
            <person name="Kageyama Y"/>
            <person name="Nozu R"/>
            <person name="Adachi N"/>
            <person name="Nishimura O"/>
            <person name="Nakagawa R"/>
            <person name="Tanegashima C"/>
            <person name="Kiyatake I"/>
            <person name="Matsumoto R"/>
            <person name="Murakumo K"/>
            <person name="Nishida K"/>
            <person name="Terakita A"/>
            <person name="Kuratani S"/>
            <person name="Sato K"/>
            <person name="Hyodo S Kuraku.S."/>
        </authorList>
    </citation>
    <scope>NUCLEOTIDE SEQUENCE [LARGE SCALE GENOMIC DNA]</scope>
</reference>
<evidence type="ECO:0000313" key="3">
    <source>
        <dbReference type="Proteomes" id="UP000287033"/>
    </source>
</evidence>
<feature type="transmembrane region" description="Helical" evidence="1">
    <location>
        <begin position="63"/>
        <end position="83"/>
    </location>
</feature>
<feature type="transmembrane region" description="Helical" evidence="1">
    <location>
        <begin position="95"/>
        <end position="121"/>
    </location>
</feature>
<organism evidence="2 3">
    <name type="scientific">Chiloscyllium punctatum</name>
    <name type="common">Brownbanded bambooshark</name>
    <name type="synonym">Hemiscyllium punctatum</name>
    <dbReference type="NCBI Taxonomy" id="137246"/>
    <lineage>
        <taxon>Eukaryota</taxon>
        <taxon>Metazoa</taxon>
        <taxon>Chordata</taxon>
        <taxon>Craniata</taxon>
        <taxon>Vertebrata</taxon>
        <taxon>Chondrichthyes</taxon>
        <taxon>Elasmobranchii</taxon>
        <taxon>Galeomorphii</taxon>
        <taxon>Galeoidea</taxon>
        <taxon>Orectolobiformes</taxon>
        <taxon>Hemiscylliidae</taxon>
        <taxon>Chiloscyllium</taxon>
    </lineage>
</organism>
<keyword evidence="1" id="KW-0812">Transmembrane</keyword>
<proteinExistence type="predicted"/>
<name>A0A401TBX1_CHIPU</name>
<feature type="non-terminal residue" evidence="2">
    <location>
        <position position="1"/>
    </location>
</feature>
<keyword evidence="1" id="KW-0472">Membrane</keyword>